<protein>
    <submittedName>
        <fullName evidence="7">C40 family peptidase</fullName>
    </submittedName>
</protein>
<keyword evidence="8" id="KW-1185">Reference proteome</keyword>
<evidence type="ECO:0000256" key="4">
    <source>
        <dbReference type="ARBA" id="ARBA00022801"/>
    </source>
</evidence>
<proteinExistence type="inferred from homology"/>
<organism evidence="7 8">
    <name type="scientific">Flavobacterium ardleyense</name>
    <dbReference type="NCBI Taxonomy" id="2038737"/>
    <lineage>
        <taxon>Bacteria</taxon>
        <taxon>Pseudomonadati</taxon>
        <taxon>Bacteroidota</taxon>
        <taxon>Flavobacteriia</taxon>
        <taxon>Flavobacteriales</taxon>
        <taxon>Flavobacteriaceae</taxon>
        <taxon>Flavobacterium</taxon>
    </lineage>
</organism>
<feature type="domain" description="NlpC/P60" evidence="6">
    <location>
        <begin position="61"/>
        <end position="193"/>
    </location>
</feature>
<evidence type="ECO:0000259" key="6">
    <source>
        <dbReference type="PROSITE" id="PS51935"/>
    </source>
</evidence>
<dbReference type="PROSITE" id="PS51257">
    <property type="entry name" value="PROKAR_LIPOPROTEIN"/>
    <property type="match status" value="1"/>
</dbReference>
<accession>A0ABW5Z5X0</accession>
<evidence type="ECO:0000256" key="5">
    <source>
        <dbReference type="ARBA" id="ARBA00022807"/>
    </source>
</evidence>
<dbReference type="InterPro" id="IPR000064">
    <property type="entry name" value="NLP_P60_dom"/>
</dbReference>
<dbReference type="Gene3D" id="3.90.1720.10">
    <property type="entry name" value="endopeptidase domain like (from Nostoc punctiforme)"/>
    <property type="match status" value="1"/>
</dbReference>
<keyword evidence="2" id="KW-0645">Protease</keyword>
<evidence type="ECO:0000256" key="2">
    <source>
        <dbReference type="ARBA" id="ARBA00022670"/>
    </source>
</evidence>
<dbReference type="InterPro" id="IPR052062">
    <property type="entry name" value="Murein_DD/LD_carboxypeptidase"/>
</dbReference>
<evidence type="ECO:0000256" key="1">
    <source>
        <dbReference type="ARBA" id="ARBA00007074"/>
    </source>
</evidence>
<comment type="similarity">
    <text evidence="1">Belongs to the peptidase C40 family.</text>
</comment>
<sequence>MLKTKITILFLITILFTSCFFKKKTSVFQDTLYQDQVGTKEDYIIYEPLPEEDKVYFAKKIGVDKKEIIDGKLYMFIKEWEGTGYLLGGETKSGIDCSALMQHLFKRVYNYKLPRTAAEMAFDQNIDRFQSKKHLREGDLIFFRITDEKIISHVGVYLKNNKFLNSNLSGGVTISDLTTPYWRNFYVVSGRLKTPK</sequence>
<evidence type="ECO:0000313" key="8">
    <source>
        <dbReference type="Proteomes" id="UP001597549"/>
    </source>
</evidence>
<keyword evidence="4" id="KW-0378">Hydrolase</keyword>
<dbReference type="PANTHER" id="PTHR47360">
    <property type="entry name" value="MUREIN DD-ENDOPEPTIDASE MEPS/MUREIN LD-CARBOXYPEPTIDASE"/>
    <property type="match status" value="1"/>
</dbReference>
<dbReference type="SUPFAM" id="SSF54001">
    <property type="entry name" value="Cysteine proteinases"/>
    <property type="match status" value="1"/>
</dbReference>
<gene>
    <name evidence="7" type="ORF">ACFSX9_05680</name>
</gene>
<dbReference type="Pfam" id="PF00877">
    <property type="entry name" value="NLPC_P60"/>
    <property type="match status" value="1"/>
</dbReference>
<keyword evidence="3" id="KW-0732">Signal</keyword>
<reference evidence="8" key="1">
    <citation type="journal article" date="2019" name="Int. J. Syst. Evol. Microbiol.">
        <title>The Global Catalogue of Microorganisms (GCM) 10K type strain sequencing project: providing services to taxonomists for standard genome sequencing and annotation.</title>
        <authorList>
            <consortium name="The Broad Institute Genomics Platform"/>
            <consortium name="The Broad Institute Genome Sequencing Center for Infectious Disease"/>
            <person name="Wu L."/>
            <person name="Ma J."/>
        </authorList>
    </citation>
    <scope>NUCLEOTIDE SEQUENCE [LARGE SCALE GENOMIC DNA]</scope>
    <source>
        <strain evidence="8">KCTC 52644</strain>
    </source>
</reference>
<comment type="caution">
    <text evidence="7">The sequence shown here is derived from an EMBL/GenBank/DDBJ whole genome shotgun (WGS) entry which is preliminary data.</text>
</comment>
<dbReference type="PROSITE" id="PS51935">
    <property type="entry name" value="NLPC_P60"/>
    <property type="match status" value="1"/>
</dbReference>
<dbReference type="InterPro" id="IPR038765">
    <property type="entry name" value="Papain-like_cys_pep_sf"/>
</dbReference>
<evidence type="ECO:0000256" key="3">
    <source>
        <dbReference type="ARBA" id="ARBA00022729"/>
    </source>
</evidence>
<name>A0ABW5Z5X0_9FLAO</name>
<dbReference type="PANTHER" id="PTHR47360:SF1">
    <property type="entry name" value="ENDOPEPTIDASE NLPC-RELATED"/>
    <property type="match status" value="1"/>
</dbReference>
<dbReference type="RefSeq" id="WP_379805541.1">
    <property type="nucleotide sequence ID" value="NZ_JBHUOL010000011.1"/>
</dbReference>
<keyword evidence="5" id="KW-0788">Thiol protease</keyword>
<dbReference type="Proteomes" id="UP001597549">
    <property type="component" value="Unassembled WGS sequence"/>
</dbReference>
<evidence type="ECO:0000313" key="7">
    <source>
        <dbReference type="EMBL" id="MFD2908220.1"/>
    </source>
</evidence>
<dbReference type="EMBL" id="JBHUOL010000011">
    <property type="protein sequence ID" value="MFD2908220.1"/>
    <property type="molecule type" value="Genomic_DNA"/>
</dbReference>